<protein>
    <submittedName>
        <fullName evidence="1">Uncharacterized protein</fullName>
    </submittedName>
</protein>
<dbReference type="Proteomes" id="UP000466345">
    <property type="component" value="Unassembled WGS sequence"/>
</dbReference>
<dbReference type="OrthoDB" id="3854751at2"/>
<dbReference type="AlphaFoldDB" id="A0A7K0CFE2"/>
<keyword evidence="2" id="KW-1185">Reference proteome</keyword>
<gene>
    <name evidence="1" type="ORF">SRB5_23170</name>
</gene>
<accession>A0A7K0CFE2</accession>
<proteinExistence type="predicted"/>
<dbReference type="RefSeq" id="WP_153451554.1">
    <property type="nucleotide sequence ID" value="NZ_WEGJ01000005.1"/>
</dbReference>
<reference evidence="1 2" key="1">
    <citation type="submission" date="2019-10" db="EMBL/GenBank/DDBJ databases">
        <title>Streptomyces smaragdinus sp. nov. and Streptomyces fabii sp. nov., isolated from the gut of fungus growing-termite Macrotermes natalensis.</title>
        <authorList>
            <person name="Schwitalla J."/>
            <person name="Benndorf R."/>
            <person name="Martin K."/>
            <person name="De Beer W."/>
            <person name="Kaster A.-K."/>
            <person name="Vollmers J."/>
            <person name="Poulsen M."/>
            <person name="Beemelmanns C."/>
        </authorList>
    </citation>
    <scope>NUCLEOTIDE SEQUENCE [LARGE SCALE GENOMIC DNA]</scope>
    <source>
        <strain evidence="1 2">RB5</strain>
    </source>
</reference>
<dbReference type="EMBL" id="WEGJ01000005">
    <property type="protein sequence ID" value="MQY12187.1"/>
    <property type="molecule type" value="Genomic_DNA"/>
</dbReference>
<evidence type="ECO:0000313" key="2">
    <source>
        <dbReference type="Proteomes" id="UP000466345"/>
    </source>
</evidence>
<evidence type="ECO:0000313" key="1">
    <source>
        <dbReference type="EMBL" id="MQY12187.1"/>
    </source>
</evidence>
<comment type="caution">
    <text evidence="1">The sequence shown here is derived from an EMBL/GenBank/DDBJ whole genome shotgun (WGS) entry which is preliminary data.</text>
</comment>
<sequence length="70" mass="7645">MEDDGQLALYEALAARLKETHARVRALDAPDSERASYTRRLLAVTAAAKHDPVAALRRLDALAAELDSRS</sequence>
<organism evidence="1 2">
    <name type="scientific">Streptomyces smaragdinus</name>
    <dbReference type="NCBI Taxonomy" id="2585196"/>
    <lineage>
        <taxon>Bacteria</taxon>
        <taxon>Bacillati</taxon>
        <taxon>Actinomycetota</taxon>
        <taxon>Actinomycetes</taxon>
        <taxon>Kitasatosporales</taxon>
        <taxon>Streptomycetaceae</taxon>
        <taxon>Streptomyces</taxon>
    </lineage>
</organism>
<name>A0A7K0CFE2_9ACTN</name>